<dbReference type="EMBL" id="MDER01000032">
    <property type="protein sequence ID" value="ODP28943.1"/>
    <property type="molecule type" value="Genomic_DNA"/>
</dbReference>
<organism evidence="1 2">
    <name type="scientific">Paenibacillus nuruki</name>
    <dbReference type="NCBI Taxonomy" id="1886670"/>
    <lineage>
        <taxon>Bacteria</taxon>
        <taxon>Bacillati</taxon>
        <taxon>Bacillota</taxon>
        <taxon>Bacilli</taxon>
        <taxon>Bacillales</taxon>
        <taxon>Paenibacillaceae</taxon>
        <taxon>Paenibacillus</taxon>
    </lineage>
</organism>
<dbReference type="STRING" id="1886670.PTI45_01452"/>
<evidence type="ECO:0000313" key="1">
    <source>
        <dbReference type="EMBL" id="ODP28943.1"/>
    </source>
</evidence>
<dbReference type="Pfam" id="PF13826">
    <property type="entry name" value="Monooxy_af470-like"/>
    <property type="match status" value="1"/>
</dbReference>
<reference evidence="1 2" key="1">
    <citation type="submission" date="2016-08" db="EMBL/GenBank/DDBJ databases">
        <title>Genome sequencing of Paenibacillus sp. TI45-13ar, isolated from Korean traditional nuruk.</title>
        <authorList>
            <person name="Kim S.-J."/>
        </authorList>
    </citation>
    <scope>NUCLEOTIDE SEQUENCE [LARGE SCALE GENOMIC DNA]</scope>
    <source>
        <strain evidence="1 2">TI45-13ar</strain>
    </source>
</reference>
<dbReference type="Proteomes" id="UP000094578">
    <property type="component" value="Unassembled WGS sequence"/>
</dbReference>
<comment type="caution">
    <text evidence="1">The sequence shown here is derived from an EMBL/GenBank/DDBJ whole genome shotgun (WGS) entry which is preliminary data.</text>
</comment>
<evidence type="ECO:0000313" key="2">
    <source>
        <dbReference type="Proteomes" id="UP000094578"/>
    </source>
</evidence>
<protein>
    <submittedName>
        <fullName evidence="1">Glutathione transferase</fullName>
        <ecNumber evidence="1">2.5.1.18</ecNumber>
    </submittedName>
</protein>
<gene>
    <name evidence="1" type="ORF">PTI45_01452</name>
</gene>
<dbReference type="PATRIC" id="fig|1886670.3.peg.1480"/>
<dbReference type="AlphaFoldDB" id="A0A1E3L5K1"/>
<accession>A0A1E3L5K1</accession>
<dbReference type="RefSeq" id="WP_069326897.1">
    <property type="nucleotide sequence ID" value="NZ_MDER01000032.1"/>
</dbReference>
<dbReference type="PANTHER" id="PTHR37811">
    <property type="entry name" value="BLL5343 PROTEIN"/>
    <property type="match status" value="1"/>
</dbReference>
<keyword evidence="1" id="KW-0808">Transferase</keyword>
<proteinExistence type="predicted"/>
<dbReference type="EC" id="2.5.1.18" evidence="1"/>
<dbReference type="PANTHER" id="PTHR37811:SF2">
    <property type="entry name" value="ABM DOMAIN-CONTAINING PROTEIN"/>
    <property type="match status" value="1"/>
</dbReference>
<keyword evidence="2" id="KW-1185">Reference proteome</keyword>
<dbReference type="InterPro" id="IPR011008">
    <property type="entry name" value="Dimeric_a/b-barrel"/>
</dbReference>
<sequence length="113" mass="12928">MSASLSNVELPYYAVIFTSQRTIGDQGYGQMADQMESLGQDQTGFLGIESYRKSSGAGVTISYWKTLEDIRQWKSNPVHQIAQDRGKAKWYQSYSVKVCKVERAYDFEHEDIE</sequence>
<dbReference type="InterPro" id="IPR025444">
    <property type="entry name" value="Monooxy_af470"/>
</dbReference>
<dbReference type="GO" id="GO:0004364">
    <property type="term" value="F:glutathione transferase activity"/>
    <property type="evidence" value="ECO:0007669"/>
    <property type="project" value="UniProtKB-EC"/>
</dbReference>
<name>A0A1E3L5K1_9BACL</name>
<dbReference type="SUPFAM" id="SSF54909">
    <property type="entry name" value="Dimeric alpha+beta barrel"/>
    <property type="match status" value="1"/>
</dbReference>
<dbReference type="Gene3D" id="3.30.70.100">
    <property type="match status" value="1"/>
</dbReference>
<dbReference type="InterPro" id="IPR052936">
    <property type="entry name" value="Jasmonate_Hydroxylase-like"/>
</dbReference>